<reference evidence="3" key="1">
    <citation type="submission" date="2023-02" db="EMBL/GenBank/DDBJ databases">
        <title>Identification and recombinant expression of a fungal hydrolase from Papiliotrema laurentii that hydrolyzes apple cutin and clears colloidal polyester polyurethane.</title>
        <authorList>
            <consortium name="DOE Joint Genome Institute"/>
            <person name="Roman V.A."/>
            <person name="Bojanowski C."/>
            <person name="Crable B.R."/>
            <person name="Wagner D.N."/>
            <person name="Hung C.S."/>
            <person name="Nadeau L.J."/>
            <person name="Schratz L."/>
            <person name="Haridas S."/>
            <person name="Pangilinan J."/>
            <person name="Lipzen A."/>
            <person name="Na H."/>
            <person name="Yan M."/>
            <person name="Ng V."/>
            <person name="Grigoriev I.V."/>
            <person name="Spatafora J.W."/>
            <person name="Barlow D."/>
            <person name="Biffinger J."/>
            <person name="Kelley-Loughnane N."/>
            <person name="Varaljay V.A."/>
            <person name="Crookes-Goodson W.J."/>
        </authorList>
    </citation>
    <scope>NUCLEOTIDE SEQUENCE</scope>
    <source>
        <strain evidence="3">5307AH</strain>
    </source>
</reference>
<protein>
    <submittedName>
        <fullName evidence="3">Beta-lactamase/transpeptidase-like protein</fullName>
    </submittedName>
</protein>
<accession>A0AAD9FVF4</accession>
<evidence type="ECO:0000259" key="2">
    <source>
        <dbReference type="Pfam" id="PF00144"/>
    </source>
</evidence>
<keyword evidence="4" id="KW-1185">Reference proteome</keyword>
<feature type="domain" description="Beta-lactamase-related" evidence="2">
    <location>
        <begin position="13"/>
        <end position="333"/>
    </location>
</feature>
<dbReference type="EMBL" id="JAODAN010000001">
    <property type="protein sequence ID" value="KAK1926861.1"/>
    <property type="molecule type" value="Genomic_DNA"/>
</dbReference>
<comment type="caution">
    <text evidence="3">The sequence shown here is derived from an EMBL/GenBank/DDBJ whole genome shotgun (WGS) entry which is preliminary data.</text>
</comment>
<dbReference type="InterPro" id="IPR001466">
    <property type="entry name" value="Beta-lactam-related"/>
</dbReference>
<dbReference type="Proteomes" id="UP001182556">
    <property type="component" value="Unassembled WGS sequence"/>
</dbReference>
<evidence type="ECO:0000313" key="4">
    <source>
        <dbReference type="Proteomes" id="UP001182556"/>
    </source>
</evidence>
<dbReference type="PANTHER" id="PTHR46825:SF9">
    <property type="entry name" value="BETA-LACTAMASE-RELATED DOMAIN-CONTAINING PROTEIN"/>
    <property type="match status" value="1"/>
</dbReference>
<proteinExistence type="inferred from homology"/>
<evidence type="ECO:0000313" key="3">
    <source>
        <dbReference type="EMBL" id="KAK1926861.1"/>
    </source>
</evidence>
<dbReference type="InterPro" id="IPR050491">
    <property type="entry name" value="AmpC-like"/>
</dbReference>
<sequence length="361" mass="39705">MKEIHQDIFDDAFDRRIKALMDEWQIPGAAIVLIKDGLAPSYRTLSGAGYSQIKPTTRFPIASCTKLISALVLGKVLREAGKNLTTRVKEVLPEFELVDRDATDECTIQDLIAHRCRLPQYDIFLLRPLEKGEDLMSRLKYLPMTGKLREEPHRYNNQAQQIIYTIIERLTGKSFERCVREAIFDPLGMASTGFSAADAGEDFASGYRAVHTPTGMREGLMPVVYGLDNQGEQMGMAAGRIISTVEDLAKLLAYLPQDPLWPILSLPPKDFSQSVAKGNIAGQEALGIGSISISMAGYQMVGHSGAVAGHRSHLMRIPGLRCGLAVLTNSTEGLDLAYCVEAWVIGKLTGDESLIDKVYSE</sequence>
<organism evidence="3 4">
    <name type="scientific">Papiliotrema laurentii</name>
    <name type="common">Cryptococcus laurentii</name>
    <dbReference type="NCBI Taxonomy" id="5418"/>
    <lineage>
        <taxon>Eukaryota</taxon>
        <taxon>Fungi</taxon>
        <taxon>Dikarya</taxon>
        <taxon>Basidiomycota</taxon>
        <taxon>Agaricomycotina</taxon>
        <taxon>Tremellomycetes</taxon>
        <taxon>Tremellales</taxon>
        <taxon>Rhynchogastremaceae</taxon>
        <taxon>Papiliotrema</taxon>
    </lineage>
</organism>
<dbReference type="SUPFAM" id="SSF56601">
    <property type="entry name" value="beta-lactamase/transpeptidase-like"/>
    <property type="match status" value="1"/>
</dbReference>
<gene>
    <name evidence="3" type="ORF">DB88DRAFT_232</name>
</gene>
<evidence type="ECO:0000256" key="1">
    <source>
        <dbReference type="ARBA" id="ARBA00038215"/>
    </source>
</evidence>
<comment type="similarity">
    <text evidence="1">Belongs to the peptidase S12 family.</text>
</comment>
<dbReference type="Pfam" id="PF00144">
    <property type="entry name" value="Beta-lactamase"/>
    <property type="match status" value="1"/>
</dbReference>
<dbReference type="InterPro" id="IPR012338">
    <property type="entry name" value="Beta-lactam/transpept-like"/>
</dbReference>
<dbReference type="PANTHER" id="PTHR46825">
    <property type="entry name" value="D-ALANYL-D-ALANINE-CARBOXYPEPTIDASE/ENDOPEPTIDASE AMPH"/>
    <property type="match status" value="1"/>
</dbReference>
<dbReference type="AlphaFoldDB" id="A0AAD9FVF4"/>
<dbReference type="Gene3D" id="3.40.710.10">
    <property type="entry name" value="DD-peptidase/beta-lactamase superfamily"/>
    <property type="match status" value="1"/>
</dbReference>
<name>A0AAD9FVF4_PAPLA</name>